<evidence type="ECO:0000313" key="4">
    <source>
        <dbReference type="Proteomes" id="UP001286456"/>
    </source>
</evidence>
<evidence type="ECO:0000256" key="2">
    <source>
        <dbReference type="SAM" id="SignalP"/>
    </source>
</evidence>
<dbReference type="Proteomes" id="UP001286456">
    <property type="component" value="Unassembled WGS sequence"/>
</dbReference>
<keyword evidence="4" id="KW-1185">Reference proteome</keyword>
<accession>A0AAE0M9S4</accession>
<dbReference type="PANTHER" id="PTHR34144">
    <property type="entry name" value="CHROMOSOME 8, WHOLE GENOME SHOTGUN SEQUENCE"/>
    <property type="match status" value="1"/>
</dbReference>
<feature type="region of interest" description="Disordered" evidence="1">
    <location>
        <begin position="184"/>
        <end position="216"/>
    </location>
</feature>
<dbReference type="PANTHER" id="PTHR34144:SF5">
    <property type="entry name" value="ALPHA-1,3-MANNOSYLTRANSFERASE CMT1"/>
    <property type="match status" value="1"/>
</dbReference>
<organism evidence="3 4">
    <name type="scientific">Cercophora scortea</name>
    <dbReference type="NCBI Taxonomy" id="314031"/>
    <lineage>
        <taxon>Eukaryota</taxon>
        <taxon>Fungi</taxon>
        <taxon>Dikarya</taxon>
        <taxon>Ascomycota</taxon>
        <taxon>Pezizomycotina</taxon>
        <taxon>Sordariomycetes</taxon>
        <taxon>Sordariomycetidae</taxon>
        <taxon>Sordariales</taxon>
        <taxon>Lasiosphaeriaceae</taxon>
        <taxon>Cercophora</taxon>
    </lineage>
</organism>
<evidence type="ECO:0000313" key="3">
    <source>
        <dbReference type="EMBL" id="KAK3324647.1"/>
    </source>
</evidence>
<dbReference type="InterPro" id="IPR021047">
    <property type="entry name" value="Mannosyltransferase_CMT1"/>
</dbReference>
<protein>
    <submittedName>
        <fullName evidence="3">Glycosyltransferase family 69 protein</fullName>
    </submittedName>
</protein>
<gene>
    <name evidence="3" type="ORF">B0T19DRAFT_450655</name>
</gene>
<name>A0AAE0M9S4_9PEZI</name>
<comment type="caution">
    <text evidence="3">The sequence shown here is derived from an EMBL/GenBank/DDBJ whole genome shotgun (WGS) entry which is preliminary data.</text>
</comment>
<feature type="compositionally biased region" description="Polar residues" evidence="1">
    <location>
        <begin position="203"/>
        <end position="216"/>
    </location>
</feature>
<dbReference type="Pfam" id="PF11735">
    <property type="entry name" value="CAP59_mtransfer"/>
    <property type="match status" value="1"/>
</dbReference>
<feature type="signal peptide" evidence="2">
    <location>
        <begin position="1"/>
        <end position="25"/>
    </location>
</feature>
<proteinExistence type="predicted"/>
<keyword evidence="2" id="KW-0732">Signal</keyword>
<sequence>MSRRRFGSFAQVCALFLCGLPIVTRLGHLSTVIPQFNYPQVQTFIPPILNPLDTSVNRTICPAINDTRYSHLRPVEPDSGNKRKYVFSVSLQQCIDLLPSVLGPLIEVIRFLGPWNCAISIISRNSTDGTLEVLRLLAAELERLDVGYWLTSTNLDPNAGSDEERIRKLALLRTIALEPITGQHTELNDNNDGHRKPFPNHSRPATTIHRLSSPTPSNISLTPDATLISLTTVAICAEDILELIHQRAHQSADMVCAMDWWFPSPQHDHDHAHFSSLWSSRALNGDLLAKIFFPSSPDYLKEKEAEQQQPDLVLANHPASRARLQANLPFQVFACHSGLAAYAAQPLADHRVGFRGPRDGECFQGETQLFCKDMWRTGFGRIAVVPSVNVGCSSGGHLRVGGGGGDGGRVKRVKGFEGRIVWQEEPPERVVCMPGFGDQTWLAWDEGLG</sequence>
<evidence type="ECO:0000256" key="1">
    <source>
        <dbReference type="SAM" id="MobiDB-lite"/>
    </source>
</evidence>
<reference evidence="3" key="1">
    <citation type="journal article" date="2023" name="Mol. Phylogenet. Evol.">
        <title>Genome-scale phylogeny and comparative genomics of the fungal order Sordariales.</title>
        <authorList>
            <person name="Hensen N."/>
            <person name="Bonometti L."/>
            <person name="Westerberg I."/>
            <person name="Brannstrom I.O."/>
            <person name="Guillou S."/>
            <person name="Cros-Aarteil S."/>
            <person name="Calhoun S."/>
            <person name="Haridas S."/>
            <person name="Kuo A."/>
            <person name="Mondo S."/>
            <person name="Pangilinan J."/>
            <person name="Riley R."/>
            <person name="LaButti K."/>
            <person name="Andreopoulos B."/>
            <person name="Lipzen A."/>
            <person name="Chen C."/>
            <person name="Yan M."/>
            <person name="Daum C."/>
            <person name="Ng V."/>
            <person name="Clum A."/>
            <person name="Steindorff A."/>
            <person name="Ohm R.A."/>
            <person name="Martin F."/>
            <person name="Silar P."/>
            <person name="Natvig D.O."/>
            <person name="Lalanne C."/>
            <person name="Gautier V."/>
            <person name="Ament-Velasquez S.L."/>
            <person name="Kruys A."/>
            <person name="Hutchinson M.I."/>
            <person name="Powell A.J."/>
            <person name="Barry K."/>
            <person name="Miller A.N."/>
            <person name="Grigoriev I.V."/>
            <person name="Debuchy R."/>
            <person name="Gladieux P."/>
            <person name="Hiltunen Thoren M."/>
            <person name="Johannesson H."/>
        </authorList>
    </citation>
    <scope>NUCLEOTIDE SEQUENCE</scope>
    <source>
        <strain evidence="3">SMH4131-1</strain>
    </source>
</reference>
<reference evidence="3" key="2">
    <citation type="submission" date="2023-06" db="EMBL/GenBank/DDBJ databases">
        <authorList>
            <consortium name="Lawrence Berkeley National Laboratory"/>
            <person name="Haridas S."/>
            <person name="Hensen N."/>
            <person name="Bonometti L."/>
            <person name="Westerberg I."/>
            <person name="Brannstrom I.O."/>
            <person name="Guillou S."/>
            <person name="Cros-Aarteil S."/>
            <person name="Calhoun S."/>
            <person name="Kuo A."/>
            <person name="Mondo S."/>
            <person name="Pangilinan J."/>
            <person name="Riley R."/>
            <person name="Labutti K."/>
            <person name="Andreopoulos B."/>
            <person name="Lipzen A."/>
            <person name="Chen C."/>
            <person name="Yanf M."/>
            <person name="Daum C."/>
            <person name="Ng V."/>
            <person name="Clum A."/>
            <person name="Steindorff A."/>
            <person name="Ohm R."/>
            <person name="Martin F."/>
            <person name="Silar P."/>
            <person name="Natvig D."/>
            <person name="Lalanne C."/>
            <person name="Gautier V."/>
            <person name="Ament-Velasquez S.L."/>
            <person name="Kruys A."/>
            <person name="Hutchinson M.I."/>
            <person name="Powell A.J."/>
            <person name="Barry K."/>
            <person name="Miller A.N."/>
            <person name="Grigoriev I.V."/>
            <person name="Debuchy R."/>
            <person name="Gladieux P."/>
            <person name="Thoren M.H."/>
            <person name="Johannesson H."/>
        </authorList>
    </citation>
    <scope>NUCLEOTIDE SEQUENCE</scope>
    <source>
        <strain evidence="3">SMH4131-1</strain>
    </source>
</reference>
<dbReference type="EMBL" id="JAUEPO010000004">
    <property type="protein sequence ID" value="KAK3324647.1"/>
    <property type="molecule type" value="Genomic_DNA"/>
</dbReference>
<dbReference type="AlphaFoldDB" id="A0AAE0M9S4"/>
<feature type="chain" id="PRO_5042198776" evidence="2">
    <location>
        <begin position="26"/>
        <end position="449"/>
    </location>
</feature>